<evidence type="ECO:0000313" key="1">
    <source>
        <dbReference type="EMBL" id="KDR52168.1"/>
    </source>
</evidence>
<dbReference type="Proteomes" id="UP000027442">
    <property type="component" value="Unassembled WGS sequence"/>
</dbReference>
<comment type="caution">
    <text evidence="1">The sequence shown here is derived from an EMBL/GenBank/DDBJ whole genome shotgun (WGS) entry which is preliminary data.</text>
</comment>
<gene>
    <name evidence="1" type="ORF">HMPREF1991_01793</name>
</gene>
<evidence type="ECO:0000313" key="2">
    <source>
        <dbReference type="Proteomes" id="UP000027442"/>
    </source>
</evidence>
<sequence length="100" mass="11355">MAHTIYIIREVGIRDVRHADYRIALVGETTIRFLSNLVQQSIVSYPEFTQRLILAWHDLGGSFHSLSPPLTHPSCLQTPSFTPHQISPCSELFQLSLCYS</sequence>
<keyword evidence="2" id="KW-1185">Reference proteome</keyword>
<dbReference type="PATRIC" id="fig|1122985.7.peg.1867"/>
<dbReference type="AlphaFoldDB" id="A0A069QH58"/>
<dbReference type="HOGENOM" id="CLU_2303420_0_0_10"/>
<organism evidence="1 2">
    <name type="scientific">Hoylesella loescheii DSM 19665 = JCM 12249 = ATCC 15930</name>
    <dbReference type="NCBI Taxonomy" id="1122985"/>
    <lineage>
        <taxon>Bacteria</taxon>
        <taxon>Pseudomonadati</taxon>
        <taxon>Bacteroidota</taxon>
        <taxon>Bacteroidia</taxon>
        <taxon>Bacteroidales</taxon>
        <taxon>Prevotellaceae</taxon>
        <taxon>Hoylesella</taxon>
    </lineage>
</organism>
<proteinExistence type="predicted"/>
<name>A0A069QH58_HOYLO</name>
<accession>A0A069QH58</accession>
<reference evidence="1 2" key="1">
    <citation type="submission" date="2013-08" db="EMBL/GenBank/DDBJ databases">
        <authorList>
            <person name="Weinstock G."/>
            <person name="Sodergren E."/>
            <person name="Wylie T."/>
            <person name="Fulton L."/>
            <person name="Fulton R."/>
            <person name="Fronick C."/>
            <person name="O'Laughlin M."/>
            <person name="Godfrey J."/>
            <person name="Miner T."/>
            <person name="Herter B."/>
            <person name="Appelbaum E."/>
            <person name="Cordes M."/>
            <person name="Lek S."/>
            <person name="Wollam A."/>
            <person name="Pepin K.H."/>
            <person name="Palsikar V.B."/>
            <person name="Mitreva M."/>
            <person name="Wilson R.K."/>
        </authorList>
    </citation>
    <scope>NUCLEOTIDE SEQUENCE [LARGE SCALE GENOMIC DNA]</scope>
    <source>
        <strain evidence="1 2">ATCC 15930</strain>
    </source>
</reference>
<protein>
    <submittedName>
        <fullName evidence="1">Uncharacterized protein</fullName>
    </submittedName>
</protein>
<dbReference type="EMBL" id="JNGW01000076">
    <property type="protein sequence ID" value="KDR52168.1"/>
    <property type="molecule type" value="Genomic_DNA"/>
</dbReference>